<dbReference type="UniPathway" id="UPA00034">
    <property type="reaction ID" value="UER00017"/>
</dbReference>
<evidence type="ECO:0000256" key="2">
    <source>
        <dbReference type="ARBA" id="ARBA00005120"/>
    </source>
</evidence>
<dbReference type="AlphaFoldDB" id="A0A0Q9YNF9"/>
<keyword evidence="9 12" id="KW-0456">Lyase</keyword>
<evidence type="ECO:0000313" key="17">
    <source>
        <dbReference type="EMBL" id="MCS5712466.1"/>
    </source>
</evidence>
<evidence type="ECO:0000313" key="18">
    <source>
        <dbReference type="Proteomes" id="UP000051497"/>
    </source>
</evidence>
<dbReference type="GO" id="GO:0008840">
    <property type="term" value="F:4-hydroxy-tetrahydrodipicolinate synthase activity"/>
    <property type="evidence" value="ECO:0007669"/>
    <property type="project" value="UniProtKB-UniRule"/>
</dbReference>
<reference evidence="16" key="1">
    <citation type="submission" date="2015-09" db="EMBL/GenBank/DDBJ databases">
        <title>Draft Genome Sequences of Two Novel Amoeba-resistant Intranuclear Bacteria, Candidatus Berkiella cookevillensis and Candidatus Berkiella aquae.</title>
        <authorList>
            <person name="Mehari Y.T."/>
            <person name="Arivett B.A."/>
            <person name="Farone A.L."/>
            <person name="Gunderson J.H."/>
            <person name="Farone M.B."/>
        </authorList>
    </citation>
    <scope>NUCLEOTIDE SEQUENCE [LARGE SCALE GENOMIC DNA]</scope>
    <source>
        <strain evidence="16">HT99</strain>
    </source>
</reference>
<dbReference type="PATRIC" id="fig|1590043.3.peg.753"/>
<dbReference type="PIRSF" id="PIRSF001365">
    <property type="entry name" value="DHDPS"/>
    <property type="match status" value="1"/>
</dbReference>
<dbReference type="PROSITE" id="PS00665">
    <property type="entry name" value="DHDPS_1"/>
    <property type="match status" value="1"/>
</dbReference>
<comment type="subunit">
    <text evidence="12">Homotetramer; dimer of dimers.</text>
</comment>
<keyword evidence="8 12" id="KW-0457">Lysine biosynthesis</keyword>
<organism evidence="16">
    <name type="scientific">Candidatus Berkiella aquae</name>
    <dbReference type="NCBI Taxonomy" id="295108"/>
    <lineage>
        <taxon>Bacteria</taxon>
        <taxon>Pseudomonadati</taxon>
        <taxon>Pseudomonadota</taxon>
        <taxon>Gammaproteobacteria</taxon>
        <taxon>Candidatus Berkiellales</taxon>
        <taxon>Candidatus Berkiellaceae</taxon>
        <taxon>Candidatus Berkiella</taxon>
    </lineage>
</organism>
<keyword evidence="6 12" id="KW-0028">Amino-acid biosynthesis</keyword>
<comment type="similarity">
    <text evidence="3 12 13">Belongs to the DapA family.</text>
</comment>
<proteinExistence type="inferred from homology"/>
<comment type="pathway">
    <text evidence="2 12">Amino-acid biosynthesis; L-lysine biosynthesis via DAP pathway; (S)-tetrahydrodipicolinate from L-aspartate: step 3/4.</text>
</comment>
<dbReference type="InterPro" id="IPR020625">
    <property type="entry name" value="Schiff_base-form_aldolases_AS"/>
</dbReference>
<feature type="binding site" evidence="12 15">
    <location>
        <position position="203"/>
    </location>
    <ligand>
        <name>pyruvate</name>
        <dbReference type="ChEBI" id="CHEBI:15361"/>
    </ligand>
</feature>
<evidence type="ECO:0000256" key="12">
    <source>
        <dbReference type="HAMAP-Rule" id="MF_00418"/>
    </source>
</evidence>
<evidence type="ECO:0000256" key="9">
    <source>
        <dbReference type="ARBA" id="ARBA00023239"/>
    </source>
</evidence>
<dbReference type="SUPFAM" id="SSF51569">
    <property type="entry name" value="Aldolase"/>
    <property type="match status" value="1"/>
</dbReference>
<dbReference type="CDD" id="cd00950">
    <property type="entry name" value="DHDPS"/>
    <property type="match status" value="1"/>
</dbReference>
<comment type="subcellular location">
    <subcellularLocation>
        <location evidence="12">Cytoplasm</location>
    </subcellularLocation>
</comment>
<evidence type="ECO:0000256" key="3">
    <source>
        <dbReference type="ARBA" id="ARBA00007592"/>
    </source>
</evidence>
<evidence type="ECO:0000313" key="16">
    <source>
        <dbReference type="EMBL" id="KRG22333.1"/>
    </source>
</evidence>
<dbReference type="PROSITE" id="PS00666">
    <property type="entry name" value="DHDPS_2"/>
    <property type="match status" value="1"/>
</dbReference>
<evidence type="ECO:0000256" key="8">
    <source>
        <dbReference type="ARBA" id="ARBA00023154"/>
    </source>
</evidence>
<comment type="catalytic activity">
    <reaction evidence="11 12">
        <text>L-aspartate 4-semialdehyde + pyruvate = (2S,4S)-4-hydroxy-2,3,4,5-tetrahydrodipicolinate + H2O + H(+)</text>
        <dbReference type="Rhea" id="RHEA:34171"/>
        <dbReference type="ChEBI" id="CHEBI:15361"/>
        <dbReference type="ChEBI" id="CHEBI:15377"/>
        <dbReference type="ChEBI" id="CHEBI:15378"/>
        <dbReference type="ChEBI" id="CHEBI:67139"/>
        <dbReference type="ChEBI" id="CHEBI:537519"/>
        <dbReference type="EC" id="4.3.3.7"/>
    </reaction>
</comment>
<dbReference type="InterPro" id="IPR005263">
    <property type="entry name" value="DapA"/>
</dbReference>
<keyword evidence="5 12" id="KW-0963">Cytoplasm</keyword>
<feature type="active site" description="Schiff-base intermediate with substrate" evidence="12 14">
    <location>
        <position position="161"/>
    </location>
</feature>
<dbReference type="InterPro" id="IPR002220">
    <property type="entry name" value="DapA-like"/>
</dbReference>
<evidence type="ECO:0000256" key="4">
    <source>
        <dbReference type="ARBA" id="ARBA00012086"/>
    </source>
</evidence>
<dbReference type="PRINTS" id="PR00146">
    <property type="entry name" value="DHPICSNTHASE"/>
</dbReference>
<feature type="binding site" evidence="12 15">
    <location>
        <position position="45"/>
    </location>
    <ligand>
        <name>pyruvate</name>
        <dbReference type="ChEBI" id="CHEBI:15361"/>
    </ligand>
</feature>
<dbReference type="EMBL" id="LKAJ02000001">
    <property type="protein sequence ID" value="MCS5712466.1"/>
    <property type="molecule type" value="Genomic_DNA"/>
</dbReference>
<name>A0A0Q9YNF9_9GAMM</name>
<evidence type="ECO:0000256" key="10">
    <source>
        <dbReference type="ARBA" id="ARBA00023270"/>
    </source>
</evidence>
<keyword evidence="10 12" id="KW-0704">Schiff base</keyword>
<evidence type="ECO:0000256" key="11">
    <source>
        <dbReference type="ARBA" id="ARBA00047836"/>
    </source>
</evidence>
<keyword evidence="18" id="KW-1185">Reference proteome</keyword>
<evidence type="ECO:0000256" key="13">
    <source>
        <dbReference type="PIRNR" id="PIRNR001365"/>
    </source>
</evidence>
<feature type="site" description="Part of a proton relay during catalysis" evidence="12">
    <location>
        <position position="107"/>
    </location>
</feature>
<dbReference type="SMART" id="SM01130">
    <property type="entry name" value="DHDPS"/>
    <property type="match status" value="1"/>
</dbReference>
<evidence type="ECO:0000256" key="1">
    <source>
        <dbReference type="ARBA" id="ARBA00003294"/>
    </source>
</evidence>
<reference evidence="17" key="2">
    <citation type="journal article" date="2016" name="Genome Announc.">
        <title>Draft Genome Sequences of Two Novel Amoeba-Resistant Intranuclear Bacteria, 'Candidatus Berkiella cookevillensis' and 'Candidatus Berkiella aquae'.</title>
        <authorList>
            <person name="Mehari Y.T."/>
            <person name="Arivett B.A."/>
            <person name="Farone A.L."/>
            <person name="Gunderson J.H."/>
            <person name="Farone M.B."/>
        </authorList>
    </citation>
    <scope>NUCLEOTIDE SEQUENCE</scope>
    <source>
        <strain evidence="17">HT99</strain>
    </source>
</reference>
<gene>
    <name evidence="12 16" type="primary">dapA</name>
    <name evidence="16" type="ORF">HT99x_00754</name>
    <name evidence="17" type="ORF">HT99x_013575</name>
</gene>
<dbReference type="GO" id="GO:0009089">
    <property type="term" value="P:lysine biosynthetic process via diaminopimelate"/>
    <property type="evidence" value="ECO:0007669"/>
    <property type="project" value="UniProtKB-UniRule"/>
</dbReference>
<evidence type="ECO:0000256" key="6">
    <source>
        <dbReference type="ARBA" id="ARBA00022605"/>
    </source>
</evidence>
<dbReference type="EMBL" id="LKAJ01000002">
    <property type="protein sequence ID" value="KRG22333.1"/>
    <property type="molecule type" value="Genomic_DNA"/>
</dbReference>
<dbReference type="GO" id="GO:0005829">
    <property type="term" value="C:cytosol"/>
    <property type="evidence" value="ECO:0007669"/>
    <property type="project" value="TreeGrafter"/>
</dbReference>
<dbReference type="STRING" id="295108.HT99x_00754"/>
<feature type="site" description="Part of a proton relay during catalysis" evidence="12">
    <location>
        <position position="44"/>
    </location>
</feature>
<dbReference type="EC" id="4.3.3.7" evidence="4 12"/>
<reference evidence="17" key="3">
    <citation type="submission" date="2021-06" db="EMBL/GenBank/DDBJ databases">
        <title>Genomic Description and Analysis of Intracellular Bacteria, Candidatus Berkiella cookevillensis and Candidatus Berkiella aquae.</title>
        <authorList>
            <person name="Kidane D.T."/>
            <person name="Mehari Y.T."/>
            <person name="Rice F.C."/>
            <person name="Arivett B.A."/>
            <person name="Farone A.L."/>
            <person name="Berk S.G."/>
            <person name="Farone M.B."/>
        </authorList>
    </citation>
    <scope>NUCLEOTIDE SEQUENCE</scope>
    <source>
        <strain evidence="17">HT99</strain>
    </source>
</reference>
<dbReference type="GO" id="GO:0019877">
    <property type="term" value="P:diaminopimelate biosynthetic process"/>
    <property type="evidence" value="ECO:0007669"/>
    <property type="project" value="UniProtKB-UniRule"/>
</dbReference>
<dbReference type="PANTHER" id="PTHR12128:SF66">
    <property type="entry name" value="4-HYDROXY-2-OXOGLUTARATE ALDOLASE, MITOCHONDRIAL"/>
    <property type="match status" value="1"/>
</dbReference>
<comment type="caution">
    <text evidence="12">Was originally thought to be a dihydrodipicolinate synthase (DHDPS), catalyzing the condensation of (S)-aspartate-beta-semialdehyde [(S)-ASA] and pyruvate to dihydrodipicolinate (DHDP). However, it was shown in E.coli that the product of the enzymatic reaction is not dihydrodipicolinate but in fact (4S)-4-hydroxy-2,3,4,5-tetrahydro-(2S)-dipicolinic acid (HTPA), and that the consecutive dehydration reaction leading to DHDP is not spontaneous but catalyzed by DapB.</text>
</comment>
<evidence type="ECO:0000256" key="14">
    <source>
        <dbReference type="PIRSR" id="PIRSR001365-1"/>
    </source>
</evidence>
<feature type="active site" description="Proton donor/acceptor" evidence="12 14">
    <location>
        <position position="133"/>
    </location>
</feature>
<dbReference type="RefSeq" id="WP_075065387.1">
    <property type="nucleotide sequence ID" value="NZ_LKAJ02000001.1"/>
</dbReference>
<comment type="caution">
    <text evidence="16">The sequence shown here is derived from an EMBL/GenBank/DDBJ whole genome shotgun (WGS) entry which is preliminary data.</text>
</comment>
<protein>
    <recommendedName>
        <fullName evidence="4 12">4-hydroxy-tetrahydrodipicolinate synthase</fullName>
        <shortName evidence="12">HTPA synthase</shortName>
        <ecNumber evidence="4 12">4.3.3.7</ecNumber>
    </recommendedName>
</protein>
<sequence length="291" mass="31377">MFAGSCVALVTPMKSNGEVDDKALNDLVEWHIGEGTAAIVISGTTGESPTLTTDEQAHILKCALQTAKKRIPIIAGTGTNATASTIKKTQMAKELGADGCLIVTPYYNRPTQAGLIQHFNAVANQVDMPILLYNVPSRTGCDLQPETVANLSQSKNIIGIKEATGNLERLKALQAQCPKDFLFYSGDDPTACEFMMLGGHGVISVTSNAAPRAMQAMCELALNQEREKATSLDQTLQSLHKLCIIEANPIPIKWAMHYLGKIENGIRLPLTVLASQYHEKMIQALKMAAVN</sequence>
<accession>A0A0Q9YNF9</accession>
<dbReference type="InterPro" id="IPR020624">
    <property type="entry name" value="Schiff_base-form_aldolases_CS"/>
</dbReference>
<dbReference type="Gene3D" id="3.20.20.70">
    <property type="entry name" value="Aldolase class I"/>
    <property type="match status" value="1"/>
</dbReference>
<dbReference type="Pfam" id="PF00701">
    <property type="entry name" value="DHDPS"/>
    <property type="match status" value="1"/>
</dbReference>
<evidence type="ECO:0000256" key="5">
    <source>
        <dbReference type="ARBA" id="ARBA00022490"/>
    </source>
</evidence>
<dbReference type="Proteomes" id="UP000051497">
    <property type="component" value="Unassembled WGS sequence"/>
</dbReference>
<dbReference type="HAMAP" id="MF_00418">
    <property type="entry name" value="DapA"/>
    <property type="match status" value="1"/>
</dbReference>
<dbReference type="OrthoDB" id="9782828at2"/>
<keyword evidence="7 12" id="KW-0220">Diaminopimelate biosynthesis</keyword>
<dbReference type="InterPro" id="IPR013785">
    <property type="entry name" value="Aldolase_TIM"/>
</dbReference>
<evidence type="ECO:0000256" key="7">
    <source>
        <dbReference type="ARBA" id="ARBA00022915"/>
    </source>
</evidence>
<evidence type="ECO:0000256" key="15">
    <source>
        <dbReference type="PIRSR" id="PIRSR001365-2"/>
    </source>
</evidence>
<comment type="function">
    <text evidence="1 12">Catalyzes the condensation of (S)-aspartate-beta-semialdehyde [(S)-ASA] and pyruvate to 4-hydroxy-tetrahydrodipicolinate (HTPA).</text>
</comment>
<dbReference type="PANTHER" id="PTHR12128">
    <property type="entry name" value="DIHYDRODIPICOLINATE SYNTHASE"/>
    <property type="match status" value="1"/>
</dbReference>
<dbReference type="NCBIfam" id="TIGR00674">
    <property type="entry name" value="dapA"/>
    <property type="match status" value="1"/>
</dbReference>